<dbReference type="InterPro" id="IPR036875">
    <property type="entry name" value="Znf_CCHC_sf"/>
</dbReference>
<dbReference type="SUPFAM" id="SSF57756">
    <property type="entry name" value="Retrovirus zinc finger-like domains"/>
    <property type="match status" value="1"/>
</dbReference>
<dbReference type="Gene3D" id="4.10.60.10">
    <property type="entry name" value="Zinc finger, CCHC-type"/>
    <property type="match status" value="1"/>
</dbReference>
<keyword evidence="1" id="KW-0479">Metal-binding</keyword>
<dbReference type="Proteomes" id="UP001151760">
    <property type="component" value="Unassembled WGS sequence"/>
</dbReference>
<feature type="domain" description="CCHC-type" evidence="3">
    <location>
        <begin position="281"/>
        <end position="296"/>
    </location>
</feature>
<keyword evidence="1" id="KW-0862">Zinc</keyword>
<dbReference type="InterPro" id="IPR001878">
    <property type="entry name" value="Znf_CCHC"/>
</dbReference>
<name>A0ABQ5ID15_9ASTR</name>
<keyword evidence="4" id="KW-0548">Nucleotidyltransferase</keyword>
<protein>
    <submittedName>
        <fullName evidence="4">Reverse transcriptase domain-containing protein</fullName>
    </submittedName>
</protein>
<keyword evidence="5" id="KW-1185">Reference proteome</keyword>
<keyword evidence="4" id="KW-0808">Transferase</keyword>
<evidence type="ECO:0000256" key="2">
    <source>
        <dbReference type="SAM" id="MobiDB-lite"/>
    </source>
</evidence>
<gene>
    <name evidence="4" type="ORF">Tco_1093549</name>
</gene>
<evidence type="ECO:0000259" key="3">
    <source>
        <dbReference type="PROSITE" id="PS50158"/>
    </source>
</evidence>
<evidence type="ECO:0000313" key="5">
    <source>
        <dbReference type="Proteomes" id="UP001151760"/>
    </source>
</evidence>
<dbReference type="EMBL" id="BQNB010020637">
    <property type="protein sequence ID" value="GJT98031.1"/>
    <property type="molecule type" value="Genomic_DNA"/>
</dbReference>
<keyword evidence="1" id="KW-0863">Zinc-finger</keyword>
<dbReference type="Pfam" id="PF03732">
    <property type="entry name" value="Retrotrans_gag"/>
    <property type="match status" value="1"/>
</dbReference>
<proteinExistence type="predicted"/>
<organism evidence="4 5">
    <name type="scientific">Tanacetum coccineum</name>
    <dbReference type="NCBI Taxonomy" id="301880"/>
    <lineage>
        <taxon>Eukaryota</taxon>
        <taxon>Viridiplantae</taxon>
        <taxon>Streptophyta</taxon>
        <taxon>Embryophyta</taxon>
        <taxon>Tracheophyta</taxon>
        <taxon>Spermatophyta</taxon>
        <taxon>Magnoliopsida</taxon>
        <taxon>eudicotyledons</taxon>
        <taxon>Gunneridae</taxon>
        <taxon>Pentapetalae</taxon>
        <taxon>asterids</taxon>
        <taxon>campanulids</taxon>
        <taxon>Asterales</taxon>
        <taxon>Asteraceae</taxon>
        <taxon>Asteroideae</taxon>
        <taxon>Anthemideae</taxon>
        <taxon>Anthemidinae</taxon>
        <taxon>Tanacetum</taxon>
    </lineage>
</organism>
<feature type="compositionally biased region" description="Polar residues" evidence="2">
    <location>
        <begin position="235"/>
        <end position="247"/>
    </location>
</feature>
<feature type="region of interest" description="Disordered" evidence="2">
    <location>
        <begin position="228"/>
        <end position="247"/>
    </location>
</feature>
<dbReference type="PROSITE" id="PS50158">
    <property type="entry name" value="ZF_CCHC"/>
    <property type="match status" value="1"/>
</dbReference>
<reference evidence="4" key="1">
    <citation type="journal article" date="2022" name="Int. J. Mol. Sci.">
        <title>Draft Genome of Tanacetum Coccineum: Genomic Comparison of Closely Related Tanacetum-Family Plants.</title>
        <authorList>
            <person name="Yamashiro T."/>
            <person name="Shiraishi A."/>
            <person name="Nakayama K."/>
            <person name="Satake H."/>
        </authorList>
    </citation>
    <scope>NUCLEOTIDE SEQUENCE</scope>
</reference>
<accession>A0ABQ5ID15</accession>
<comment type="caution">
    <text evidence="4">The sequence shown here is derived from an EMBL/GenBank/DDBJ whole genome shotgun (WGS) entry which is preliminary data.</text>
</comment>
<evidence type="ECO:0000313" key="4">
    <source>
        <dbReference type="EMBL" id="GJT98031.1"/>
    </source>
</evidence>
<evidence type="ECO:0000256" key="1">
    <source>
        <dbReference type="PROSITE-ProRule" id="PRU00047"/>
    </source>
</evidence>
<reference evidence="4" key="2">
    <citation type="submission" date="2022-01" db="EMBL/GenBank/DDBJ databases">
        <authorList>
            <person name="Yamashiro T."/>
            <person name="Shiraishi A."/>
            <person name="Satake H."/>
            <person name="Nakayama K."/>
        </authorList>
    </citation>
    <scope>NUCLEOTIDE SEQUENCE</scope>
</reference>
<keyword evidence="4" id="KW-0695">RNA-directed DNA polymerase</keyword>
<sequence length="361" mass="40419">MAPKRATRSTPVTPAPTATTTTVTEAQLQALIDQGVAAAMAEAEASRVRNGYNSNGSGPRPAQTARECSYSEFLKCKPLDFKGTEGVVGLTRWFEKMESVFSISNCTASCQVKFATCTLQDDALTWWNAHVKTTTPEAAHAMPWATLKKMMTDKYCPRGEIKKIETEMWNLKVKGTDVVAYSRRFQQLALMCSRMFPEEIDKIEKYIGGLPDMIHGSKVSTFAERQAENKRKLDNNNQAQQQLPKRQNVVQAYAAGTGERKEYPGTLPLYAATNNQRTLTCYECENQGHYRSDCPKLKKGNQARGSALARRASARAEQGYNMFHVSNLKKYYPDDPLVVPLEGLHVDEKLHFVEKPVEIMD</sequence>
<dbReference type="GO" id="GO:0003964">
    <property type="term" value="F:RNA-directed DNA polymerase activity"/>
    <property type="evidence" value="ECO:0007669"/>
    <property type="project" value="UniProtKB-KW"/>
</dbReference>
<dbReference type="InterPro" id="IPR005162">
    <property type="entry name" value="Retrotrans_gag_dom"/>
</dbReference>